<organism evidence="2 3">
    <name type="scientific">Desulfofundulus australicus DSM 11792</name>
    <dbReference type="NCBI Taxonomy" id="1121425"/>
    <lineage>
        <taxon>Bacteria</taxon>
        <taxon>Bacillati</taxon>
        <taxon>Bacillota</taxon>
        <taxon>Clostridia</taxon>
        <taxon>Eubacteriales</taxon>
        <taxon>Peptococcaceae</taxon>
        <taxon>Desulfofundulus</taxon>
    </lineage>
</organism>
<evidence type="ECO:0000313" key="2">
    <source>
        <dbReference type="EMBL" id="SHF72192.1"/>
    </source>
</evidence>
<dbReference type="InterPro" id="IPR029060">
    <property type="entry name" value="PIN-like_dom_sf"/>
</dbReference>
<proteinExistence type="predicted"/>
<protein>
    <submittedName>
        <fullName evidence="2">PIN domain-containing protein</fullName>
    </submittedName>
</protein>
<feature type="domain" description="PIN" evidence="1">
    <location>
        <begin position="5"/>
        <end position="108"/>
    </location>
</feature>
<evidence type="ECO:0000259" key="1">
    <source>
        <dbReference type="Pfam" id="PF10130"/>
    </source>
</evidence>
<reference evidence="3" key="1">
    <citation type="submission" date="2016-11" db="EMBL/GenBank/DDBJ databases">
        <authorList>
            <person name="Varghese N."/>
            <person name="Submissions S."/>
        </authorList>
    </citation>
    <scope>NUCLEOTIDE SEQUENCE [LARGE SCALE GENOMIC DNA]</scope>
    <source>
        <strain evidence="3">DSM 11792</strain>
    </source>
</reference>
<dbReference type="EMBL" id="FQUW01000058">
    <property type="protein sequence ID" value="SHF72192.1"/>
    <property type="molecule type" value="Genomic_DNA"/>
</dbReference>
<evidence type="ECO:0000313" key="3">
    <source>
        <dbReference type="Proteomes" id="UP000184196"/>
    </source>
</evidence>
<dbReference type="RefSeq" id="WP_073167659.1">
    <property type="nucleotide sequence ID" value="NZ_FQUW01000058.1"/>
</dbReference>
<name>A0A1M5DZF6_9FIRM</name>
<dbReference type="Proteomes" id="UP000184196">
    <property type="component" value="Unassembled WGS sequence"/>
</dbReference>
<gene>
    <name evidence="2" type="ORF">SAMN02745218_02954</name>
</gene>
<dbReference type="Pfam" id="PF10130">
    <property type="entry name" value="PIN_2"/>
    <property type="match status" value="1"/>
</dbReference>
<dbReference type="InterPro" id="IPR002716">
    <property type="entry name" value="PIN_dom"/>
</dbReference>
<accession>A0A1M5DZF6</accession>
<dbReference type="SUPFAM" id="SSF88723">
    <property type="entry name" value="PIN domain-like"/>
    <property type="match status" value="1"/>
</dbReference>
<dbReference type="AlphaFoldDB" id="A0A1M5DZF6"/>
<keyword evidence="3" id="KW-1185">Reference proteome</keyword>
<sequence length="118" mass="13108">MFVEAKTLKFVTTASVVNEVKEYIPVLAPKKGLSREVMEAAFSLLELEVIKKETYSGQIPVATDLIGKRDPEDVELVALALALKCPVWSNDNDLVELKQIKTYTTAEMLCILEGFLGF</sequence>